<evidence type="ECO:0000256" key="1">
    <source>
        <dbReference type="ARBA" id="ARBA00005234"/>
    </source>
</evidence>
<evidence type="ECO:0000256" key="2">
    <source>
        <dbReference type="ARBA" id="ARBA00022670"/>
    </source>
</evidence>
<name>A0A2P5E0P6_PARAD</name>
<accession>A0A2P5E0P6</accession>
<dbReference type="Pfam" id="PF02902">
    <property type="entry name" value="Peptidase_C48"/>
    <property type="match status" value="1"/>
</dbReference>
<gene>
    <name evidence="5" type="ORF">PanWU01x14_015990</name>
</gene>
<dbReference type="EMBL" id="JXTB01000006">
    <property type="protein sequence ID" value="PON79098.1"/>
    <property type="molecule type" value="Genomic_DNA"/>
</dbReference>
<evidence type="ECO:0000313" key="6">
    <source>
        <dbReference type="Proteomes" id="UP000237105"/>
    </source>
</evidence>
<dbReference type="GO" id="GO:0006508">
    <property type="term" value="P:proteolysis"/>
    <property type="evidence" value="ECO:0007669"/>
    <property type="project" value="UniProtKB-KW"/>
</dbReference>
<evidence type="ECO:0000313" key="5">
    <source>
        <dbReference type="EMBL" id="PON79098.1"/>
    </source>
</evidence>
<evidence type="ECO:0000259" key="4">
    <source>
        <dbReference type="Pfam" id="PF02902"/>
    </source>
</evidence>
<dbReference type="Gene3D" id="3.40.395.10">
    <property type="entry name" value="Adenoviral Proteinase, Chain A"/>
    <property type="match status" value="1"/>
</dbReference>
<dbReference type="GO" id="GO:0008234">
    <property type="term" value="F:cysteine-type peptidase activity"/>
    <property type="evidence" value="ECO:0007669"/>
    <property type="project" value="InterPro"/>
</dbReference>
<dbReference type="OrthoDB" id="1569154at2759"/>
<dbReference type="SUPFAM" id="SSF54001">
    <property type="entry name" value="Cysteine proteinases"/>
    <property type="match status" value="1"/>
</dbReference>
<keyword evidence="2 5" id="KW-0645">Protease</keyword>
<comment type="similarity">
    <text evidence="1">Belongs to the peptidase C48 family.</text>
</comment>
<dbReference type="AlphaFoldDB" id="A0A2P5E0P6"/>
<dbReference type="InterPro" id="IPR003653">
    <property type="entry name" value="Peptidase_C48_C"/>
</dbReference>
<organism evidence="5 6">
    <name type="scientific">Parasponia andersonii</name>
    <name type="common">Sponia andersonii</name>
    <dbReference type="NCBI Taxonomy" id="3476"/>
    <lineage>
        <taxon>Eukaryota</taxon>
        <taxon>Viridiplantae</taxon>
        <taxon>Streptophyta</taxon>
        <taxon>Embryophyta</taxon>
        <taxon>Tracheophyta</taxon>
        <taxon>Spermatophyta</taxon>
        <taxon>Magnoliopsida</taxon>
        <taxon>eudicotyledons</taxon>
        <taxon>Gunneridae</taxon>
        <taxon>Pentapetalae</taxon>
        <taxon>rosids</taxon>
        <taxon>fabids</taxon>
        <taxon>Rosales</taxon>
        <taxon>Cannabaceae</taxon>
        <taxon>Parasponia</taxon>
    </lineage>
</organism>
<dbReference type="InterPro" id="IPR038765">
    <property type="entry name" value="Papain-like_cys_pep_sf"/>
</dbReference>
<feature type="domain" description="Ubiquitin-like protease family profile" evidence="4">
    <location>
        <begin position="10"/>
        <end position="60"/>
    </location>
</feature>
<keyword evidence="3" id="KW-0378">Hydrolase</keyword>
<sequence length="118" mass="13419">MGMPDGFKFAEFKIDLKPDIPQQSNGIDCGLFMMKYMESIFLSELTAERFNVDDVRLKMLALIVCHNLKKWRSKGNGHEANLEGPMCNPKKSPVDHRFATKKLKAQNMFTGTSPAHRT</sequence>
<reference evidence="6" key="1">
    <citation type="submission" date="2016-06" db="EMBL/GenBank/DDBJ databases">
        <title>Parallel loss of symbiosis genes in relatives of nitrogen-fixing non-legume Parasponia.</title>
        <authorList>
            <person name="Van Velzen R."/>
            <person name="Holmer R."/>
            <person name="Bu F."/>
            <person name="Rutten L."/>
            <person name="Van Zeijl A."/>
            <person name="Liu W."/>
            <person name="Santuari L."/>
            <person name="Cao Q."/>
            <person name="Sharma T."/>
            <person name="Shen D."/>
            <person name="Roswanjaya Y."/>
            <person name="Wardhani T."/>
            <person name="Kalhor M.S."/>
            <person name="Jansen J."/>
            <person name="Van den Hoogen J."/>
            <person name="Gungor B."/>
            <person name="Hartog M."/>
            <person name="Hontelez J."/>
            <person name="Verver J."/>
            <person name="Yang W.-C."/>
            <person name="Schijlen E."/>
            <person name="Repin R."/>
            <person name="Schilthuizen M."/>
            <person name="Schranz E."/>
            <person name="Heidstra R."/>
            <person name="Miyata K."/>
            <person name="Fedorova E."/>
            <person name="Kohlen W."/>
            <person name="Bisseling T."/>
            <person name="Smit S."/>
            <person name="Geurts R."/>
        </authorList>
    </citation>
    <scope>NUCLEOTIDE SEQUENCE [LARGE SCALE GENOMIC DNA]</scope>
    <source>
        <strain evidence="6">cv. WU1-14</strain>
    </source>
</reference>
<protein>
    <submittedName>
        <fullName evidence="5">Ulp1 protease family, C-terminal catalytic domain containing protein</fullName>
    </submittedName>
</protein>
<keyword evidence="6" id="KW-1185">Reference proteome</keyword>
<comment type="caution">
    <text evidence="5">The sequence shown here is derived from an EMBL/GenBank/DDBJ whole genome shotgun (WGS) entry which is preliminary data.</text>
</comment>
<dbReference type="Proteomes" id="UP000237105">
    <property type="component" value="Unassembled WGS sequence"/>
</dbReference>
<proteinExistence type="inferred from homology"/>
<evidence type="ECO:0000256" key="3">
    <source>
        <dbReference type="ARBA" id="ARBA00022801"/>
    </source>
</evidence>